<gene>
    <name evidence="2" type="ORF">CORC01_09739</name>
</gene>
<proteinExistence type="predicted"/>
<evidence type="ECO:0000313" key="3">
    <source>
        <dbReference type="Proteomes" id="UP000176998"/>
    </source>
</evidence>
<feature type="compositionally biased region" description="Basic residues" evidence="1">
    <location>
        <begin position="195"/>
        <end position="214"/>
    </location>
</feature>
<comment type="caution">
    <text evidence="2">The sequence shown here is derived from an EMBL/GenBank/DDBJ whole genome shotgun (WGS) entry which is preliminary data.</text>
</comment>
<dbReference type="GeneID" id="34562878"/>
<protein>
    <submittedName>
        <fullName evidence="2">Uncharacterized protein</fullName>
    </submittedName>
</protein>
<keyword evidence="3" id="KW-1185">Reference proteome</keyword>
<dbReference type="RefSeq" id="XP_022472107.1">
    <property type="nucleotide sequence ID" value="XM_022621368.1"/>
</dbReference>
<accession>A0A1G4B0T0</accession>
<name>A0A1G4B0T0_9PEZI</name>
<sequence>MGLYYARDERILAGPGCLYGEENGLTICYWCWTFREPDQAAKTQENSYSGYRVRFRQRRQAVGPSSGLVHLSLVALLCRFASFSWWAQCKSTSPTHQETPTYYNSSWTHDVTFTFTLPTMFRRCLPQRGECGRHRQNGAEGARNVCWWKTFALMAQEGHDRSILDVTPSPKTPKTPKLSKPAAQDLHDIPPSLPRRPRPAIKKDKRIKRSCPKA</sequence>
<organism evidence="2 3">
    <name type="scientific">Colletotrichum orchidophilum</name>
    <dbReference type="NCBI Taxonomy" id="1209926"/>
    <lineage>
        <taxon>Eukaryota</taxon>
        <taxon>Fungi</taxon>
        <taxon>Dikarya</taxon>
        <taxon>Ascomycota</taxon>
        <taxon>Pezizomycotina</taxon>
        <taxon>Sordariomycetes</taxon>
        <taxon>Hypocreomycetidae</taxon>
        <taxon>Glomerellales</taxon>
        <taxon>Glomerellaceae</taxon>
        <taxon>Colletotrichum</taxon>
    </lineage>
</organism>
<dbReference type="AlphaFoldDB" id="A0A1G4B0T0"/>
<evidence type="ECO:0000256" key="1">
    <source>
        <dbReference type="SAM" id="MobiDB-lite"/>
    </source>
</evidence>
<dbReference type="EMBL" id="MJBS01000090">
    <property type="protein sequence ID" value="OHE94945.1"/>
    <property type="molecule type" value="Genomic_DNA"/>
</dbReference>
<dbReference type="Proteomes" id="UP000176998">
    <property type="component" value="Unassembled WGS sequence"/>
</dbReference>
<reference evidence="2 3" key="1">
    <citation type="submission" date="2016-09" db="EMBL/GenBank/DDBJ databases">
        <authorList>
            <person name="Capua I."/>
            <person name="De Benedictis P."/>
            <person name="Joannis T."/>
            <person name="Lombin L.H."/>
            <person name="Cattoli G."/>
        </authorList>
    </citation>
    <scope>NUCLEOTIDE SEQUENCE [LARGE SCALE GENOMIC DNA]</scope>
    <source>
        <strain evidence="2 3">IMI 309357</strain>
    </source>
</reference>
<evidence type="ECO:0000313" key="2">
    <source>
        <dbReference type="EMBL" id="OHE94945.1"/>
    </source>
</evidence>
<feature type="region of interest" description="Disordered" evidence="1">
    <location>
        <begin position="162"/>
        <end position="214"/>
    </location>
</feature>